<dbReference type="InterPro" id="IPR027051">
    <property type="entry name" value="XdhC_Rossmann_dom"/>
</dbReference>
<dbReference type="OrthoDB" id="9773039at2"/>
<evidence type="ECO:0000259" key="1">
    <source>
        <dbReference type="Pfam" id="PF02625"/>
    </source>
</evidence>
<dbReference type="PANTHER" id="PTHR30388:SF6">
    <property type="entry name" value="XANTHINE DEHYDROGENASE SUBUNIT A-RELATED"/>
    <property type="match status" value="1"/>
</dbReference>
<name>A0A1M6ELA8_9FIRM</name>
<dbReference type="EMBL" id="FQYT01000008">
    <property type="protein sequence ID" value="SHI86186.1"/>
    <property type="molecule type" value="Genomic_DNA"/>
</dbReference>
<dbReference type="AlphaFoldDB" id="A0A1M6ELA8"/>
<dbReference type="InterPro" id="IPR052698">
    <property type="entry name" value="MoCofactor_Util/Proc"/>
</dbReference>
<dbReference type="Gene3D" id="3.40.50.720">
    <property type="entry name" value="NAD(P)-binding Rossmann-like Domain"/>
    <property type="match status" value="1"/>
</dbReference>
<feature type="domain" description="XdhC Rossmann" evidence="2">
    <location>
        <begin position="99"/>
        <end position="241"/>
    </location>
</feature>
<proteinExistence type="predicted"/>
<reference evidence="3 4" key="1">
    <citation type="submission" date="2016-11" db="EMBL/GenBank/DDBJ databases">
        <authorList>
            <person name="Jaros S."/>
            <person name="Januszkiewicz K."/>
            <person name="Wedrychowicz H."/>
        </authorList>
    </citation>
    <scope>NUCLEOTIDE SEQUENCE [LARGE SCALE GENOMIC DNA]</scope>
    <source>
        <strain evidence="3 4">DSM 15970</strain>
    </source>
</reference>
<dbReference type="STRING" id="1122934.SAMN02745691_00939"/>
<dbReference type="RefSeq" id="WP_073993203.1">
    <property type="nucleotide sequence ID" value="NZ_FQYT01000008.1"/>
</dbReference>
<evidence type="ECO:0000313" key="4">
    <source>
        <dbReference type="Proteomes" id="UP000184342"/>
    </source>
</evidence>
<dbReference type="Pfam" id="PF13478">
    <property type="entry name" value="XdhC_C"/>
    <property type="match status" value="1"/>
</dbReference>
<dbReference type="Pfam" id="PF02625">
    <property type="entry name" value="XdhC_CoxI"/>
    <property type="match status" value="1"/>
</dbReference>
<keyword evidence="4" id="KW-1185">Reference proteome</keyword>
<protein>
    <submittedName>
        <fullName evidence="3">Xanthine dehydrogenase accessory factor</fullName>
    </submittedName>
</protein>
<evidence type="ECO:0000259" key="2">
    <source>
        <dbReference type="Pfam" id="PF13478"/>
    </source>
</evidence>
<dbReference type="Proteomes" id="UP000184342">
    <property type="component" value="Unassembled WGS sequence"/>
</dbReference>
<gene>
    <name evidence="3" type="ORF">SAMN02745691_00939</name>
</gene>
<accession>A0A1M6ELA8</accession>
<evidence type="ECO:0000313" key="3">
    <source>
        <dbReference type="EMBL" id="SHI86186.1"/>
    </source>
</evidence>
<sequence>MEKNLMRLVSEYQESNKEVALITVIYVAGIDNCSLGKMMVSDSQGNVLAGNIENGLLEKKAAELGRICIKRGLSRKETIYVDEGVIEIFINAFCNQDNLLIAGAGTVSLNIHKIARMLGYRTTVLDNRAEMLTEDRFPEAHELLSGNIIENLRTYPIAENTYIVIATHNHEFDEEALRTVIDSQANYIGVLGNSRRVAEYFRNLEPFNLPDELIKRVHSPIGLDLGGKKTAEIALSIMAEIQAVKYKRTMVFNK</sequence>
<feature type="domain" description="XdhC- CoxI" evidence="1">
    <location>
        <begin position="14"/>
        <end position="75"/>
    </location>
</feature>
<dbReference type="PANTHER" id="PTHR30388">
    <property type="entry name" value="ALDEHYDE OXIDOREDUCTASE MOLYBDENUM COFACTOR ASSEMBLY PROTEIN"/>
    <property type="match status" value="1"/>
</dbReference>
<dbReference type="InterPro" id="IPR003777">
    <property type="entry name" value="XdhC_CoxI"/>
</dbReference>
<organism evidence="3 4">
    <name type="scientific">Parasporobacterium paucivorans DSM 15970</name>
    <dbReference type="NCBI Taxonomy" id="1122934"/>
    <lineage>
        <taxon>Bacteria</taxon>
        <taxon>Bacillati</taxon>
        <taxon>Bacillota</taxon>
        <taxon>Clostridia</taxon>
        <taxon>Lachnospirales</taxon>
        <taxon>Lachnospiraceae</taxon>
        <taxon>Parasporobacterium</taxon>
    </lineage>
</organism>